<reference evidence="1 2" key="1">
    <citation type="journal article" date="2023" name="Arcadia Sci">
        <title>De novo assembly of a long-read Amblyomma americanum tick genome.</title>
        <authorList>
            <person name="Chou S."/>
            <person name="Poskanzer K.E."/>
            <person name="Rollins M."/>
            <person name="Thuy-Boun P.S."/>
        </authorList>
    </citation>
    <scope>NUCLEOTIDE SEQUENCE [LARGE SCALE GENOMIC DNA]</scope>
    <source>
        <strain evidence="1">F_SG_1</strain>
        <tissue evidence="1">Salivary glands</tissue>
    </source>
</reference>
<comment type="caution">
    <text evidence="1">The sequence shown here is derived from an EMBL/GenBank/DDBJ whole genome shotgun (WGS) entry which is preliminary data.</text>
</comment>
<organism evidence="1 2">
    <name type="scientific">Amblyomma americanum</name>
    <name type="common">Lone star tick</name>
    <dbReference type="NCBI Taxonomy" id="6943"/>
    <lineage>
        <taxon>Eukaryota</taxon>
        <taxon>Metazoa</taxon>
        <taxon>Ecdysozoa</taxon>
        <taxon>Arthropoda</taxon>
        <taxon>Chelicerata</taxon>
        <taxon>Arachnida</taxon>
        <taxon>Acari</taxon>
        <taxon>Parasitiformes</taxon>
        <taxon>Ixodida</taxon>
        <taxon>Ixodoidea</taxon>
        <taxon>Ixodidae</taxon>
        <taxon>Amblyomminae</taxon>
        <taxon>Amblyomma</taxon>
    </lineage>
</organism>
<dbReference type="AlphaFoldDB" id="A0AAQ4EA41"/>
<evidence type="ECO:0000313" key="2">
    <source>
        <dbReference type="Proteomes" id="UP001321473"/>
    </source>
</evidence>
<sequence>MNRLTSHSICEAKRPWILLAMYTEKRRVTKHRQAGLRLLTSGHLQTLEFSKNESAYESWCKSACLHDLKNSVQCDCKAVKM</sequence>
<evidence type="ECO:0000313" key="1">
    <source>
        <dbReference type="EMBL" id="KAK8771462.1"/>
    </source>
</evidence>
<name>A0AAQ4EA41_AMBAM</name>
<dbReference type="EMBL" id="JARKHS020019702">
    <property type="protein sequence ID" value="KAK8771462.1"/>
    <property type="molecule type" value="Genomic_DNA"/>
</dbReference>
<proteinExistence type="predicted"/>
<protein>
    <submittedName>
        <fullName evidence="1">Uncharacterized protein</fullName>
    </submittedName>
</protein>
<gene>
    <name evidence="1" type="ORF">V5799_025293</name>
</gene>
<accession>A0AAQ4EA41</accession>
<keyword evidence="2" id="KW-1185">Reference proteome</keyword>
<dbReference type="Proteomes" id="UP001321473">
    <property type="component" value="Unassembled WGS sequence"/>
</dbReference>